<feature type="transmembrane region" description="Helical" evidence="8">
    <location>
        <begin position="687"/>
        <end position="707"/>
    </location>
</feature>
<dbReference type="PROSITE" id="PS50893">
    <property type="entry name" value="ABC_TRANSPORTER_2"/>
    <property type="match status" value="1"/>
</dbReference>
<dbReference type="PANTHER" id="PTHR48041">
    <property type="entry name" value="ABC TRANSPORTER G FAMILY MEMBER 28"/>
    <property type="match status" value="1"/>
</dbReference>
<dbReference type="InterPro" id="IPR003439">
    <property type="entry name" value="ABC_transporter-like_ATP-bd"/>
</dbReference>
<feature type="transmembrane region" description="Helical" evidence="8">
    <location>
        <begin position="557"/>
        <end position="576"/>
    </location>
</feature>
<feature type="transmembrane region" description="Helical" evidence="8">
    <location>
        <begin position="448"/>
        <end position="470"/>
    </location>
</feature>
<evidence type="ECO:0000256" key="5">
    <source>
        <dbReference type="ARBA" id="ARBA00022840"/>
    </source>
</evidence>
<dbReference type="Pfam" id="PF01061">
    <property type="entry name" value="ABC2_membrane"/>
    <property type="match status" value="1"/>
</dbReference>
<feature type="transmembrane region" description="Helical" evidence="8">
    <location>
        <begin position="583"/>
        <end position="603"/>
    </location>
</feature>
<keyword evidence="4" id="KW-0547">Nucleotide-binding</keyword>
<comment type="subcellular location">
    <subcellularLocation>
        <location evidence="1">Membrane</location>
        <topology evidence="1">Multi-pass membrane protein</topology>
    </subcellularLocation>
</comment>
<reference evidence="10" key="1">
    <citation type="submission" date="2023-01" db="EMBL/GenBank/DDBJ databases">
        <title>Metagenome sequencing of chrysophaentin producing Chrysophaeum taylorii.</title>
        <authorList>
            <person name="Davison J."/>
            <person name="Bewley C."/>
        </authorList>
    </citation>
    <scope>NUCLEOTIDE SEQUENCE</scope>
    <source>
        <strain evidence="10">NIES-1699</strain>
    </source>
</reference>
<evidence type="ECO:0000256" key="3">
    <source>
        <dbReference type="ARBA" id="ARBA00022692"/>
    </source>
</evidence>
<dbReference type="AlphaFoldDB" id="A0AAD7U693"/>
<keyword evidence="7 8" id="KW-0472">Membrane</keyword>
<dbReference type="Proteomes" id="UP001230188">
    <property type="component" value="Unassembled WGS sequence"/>
</dbReference>
<dbReference type="SUPFAM" id="SSF52540">
    <property type="entry name" value="P-loop containing nucleoside triphosphate hydrolases"/>
    <property type="match status" value="1"/>
</dbReference>
<accession>A0AAD7U693</accession>
<dbReference type="CDD" id="cd03213">
    <property type="entry name" value="ABCG_EPDR"/>
    <property type="match status" value="1"/>
</dbReference>
<protein>
    <recommendedName>
        <fullName evidence="9">ABC transporter domain-containing protein</fullName>
    </recommendedName>
</protein>
<dbReference type="GO" id="GO:0140359">
    <property type="term" value="F:ABC-type transporter activity"/>
    <property type="evidence" value="ECO:0007669"/>
    <property type="project" value="InterPro"/>
</dbReference>
<dbReference type="Gene3D" id="3.40.50.300">
    <property type="entry name" value="P-loop containing nucleotide triphosphate hydrolases"/>
    <property type="match status" value="1"/>
</dbReference>
<dbReference type="PANTHER" id="PTHR48041:SF91">
    <property type="entry name" value="ABC TRANSPORTER G FAMILY MEMBER 28"/>
    <property type="match status" value="1"/>
</dbReference>
<gene>
    <name evidence="10" type="ORF">CTAYLR_007595</name>
</gene>
<organism evidence="10 11">
    <name type="scientific">Chrysophaeum taylorii</name>
    <dbReference type="NCBI Taxonomy" id="2483200"/>
    <lineage>
        <taxon>Eukaryota</taxon>
        <taxon>Sar</taxon>
        <taxon>Stramenopiles</taxon>
        <taxon>Ochrophyta</taxon>
        <taxon>Pelagophyceae</taxon>
        <taxon>Pelagomonadales</taxon>
        <taxon>Pelagomonadaceae</taxon>
        <taxon>Chrysophaeum</taxon>
    </lineage>
</organism>
<evidence type="ECO:0000256" key="1">
    <source>
        <dbReference type="ARBA" id="ARBA00004141"/>
    </source>
</evidence>
<keyword evidence="11" id="KW-1185">Reference proteome</keyword>
<dbReference type="EMBL" id="JAQMWT010000590">
    <property type="protein sequence ID" value="KAJ8599057.1"/>
    <property type="molecule type" value="Genomic_DNA"/>
</dbReference>
<dbReference type="InterPro" id="IPR050352">
    <property type="entry name" value="ABCG_transporters"/>
</dbReference>
<dbReference type="InterPro" id="IPR013525">
    <property type="entry name" value="ABC2_TM"/>
</dbReference>
<feature type="transmembrane region" description="Helical" evidence="8">
    <location>
        <begin position="527"/>
        <end position="551"/>
    </location>
</feature>
<evidence type="ECO:0000256" key="8">
    <source>
        <dbReference type="SAM" id="Phobius"/>
    </source>
</evidence>
<evidence type="ECO:0000256" key="6">
    <source>
        <dbReference type="ARBA" id="ARBA00022989"/>
    </source>
</evidence>
<keyword evidence="3 8" id="KW-0812">Transmembrane</keyword>
<keyword evidence="6 8" id="KW-1133">Transmembrane helix</keyword>
<sequence>MRGLVGAVFGRAENNARLERADSSGYSLLELEEARVEEERRVAPVKLEVEGMSYWVGSKCIMHEVSCAFIPGEACALMGPSGAGKTTLLNVLSSRASGTVKGRVLVGGREASANAFKAVANYVPQEDDMLTSVTPREQLDYVAELRMGSGVARRSHVDELLRLLRLDACADVRIAGAGGHKGISGGQKKRVSIAMELVNEPSVLFLDEPTSGLDSAMAEEVVASVRRLSKRGLNVVCTIHQPSKGVFLSFDELCLLYKGRLVYHGSPSLALAYLGAARVLSGERRDDDNPAEVALNALATTTDAHALDETWRAAVVGRLEDFFSSQTPPPDVEAAPWHAPGRRDRLAALEAAAKKSSSSSSSSSRYLLSRGFVVDDENEDIVVDGKCETAYPIPKSRQLLVLLRRTCYDHRVVKLRIQLRMAIGLGLLYGLVFYKLENTQNQYDMRLSALFMSVIYNGMMCVSQASMLVPLEKRVLLREYQNGVYALAPYLTAAIFSRFIFQFLATTIWAVPFYLMSGLERRFENFFVFLAAVSALAYIGLIYGFMIGTIAHSPQKAQQLLVPAIMPLLIFCGFLIQYDGVRFYFLELWYASFFRYAFTILVVNEFSRGKFKKCHLSRHHYCPLNSYARKDDGNGNENESANANANDDARSIGGGGVSAISYDRGIKVDRIYVVTKVLDFRTDAVPVYFYVLLAYALAITVAAYYLLKYQARKRYG</sequence>
<feature type="transmembrane region" description="Helical" evidence="8">
    <location>
        <begin position="490"/>
        <end position="515"/>
    </location>
</feature>
<dbReference type="InterPro" id="IPR017871">
    <property type="entry name" value="ABC_transporter-like_CS"/>
</dbReference>
<comment type="caution">
    <text evidence="10">The sequence shown here is derived from an EMBL/GenBank/DDBJ whole genome shotgun (WGS) entry which is preliminary data.</text>
</comment>
<proteinExistence type="predicted"/>
<dbReference type="PROSITE" id="PS00211">
    <property type="entry name" value="ABC_TRANSPORTER_1"/>
    <property type="match status" value="1"/>
</dbReference>
<feature type="domain" description="ABC transporter" evidence="9">
    <location>
        <begin position="47"/>
        <end position="283"/>
    </location>
</feature>
<evidence type="ECO:0000256" key="7">
    <source>
        <dbReference type="ARBA" id="ARBA00023136"/>
    </source>
</evidence>
<keyword evidence="5" id="KW-0067">ATP-binding</keyword>
<feature type="transmembrane region" description="Helical" evidence="8">
    <location>
        <begin position="417"/>
        <end position="436"/>
    </location>
</feature>
<evidence type="ECO:0000259" key="9">
    <source>
        <dbReference type="PROSITE" id="PS50893"/>
    </source>
</evidence>
<evidence type="ECO:0000256" key="2">
    <source>
        <dbReference type="ARBA" id="ARBA00022448"/>
    </source>
</evidence>
<dbReference type="GO" id="GO:0016887">
    <property type="term" value="F:ATP hydrolysis activity"/>
    <property type="evidence" value="ECO:0007669"/>
    <property type="project" value="InterPro"/>
</dbReference>
<dbReference type="InterPro" id="IPR003593">
    <property type="entry name" value="AAA+_ATPase"/>
</dbReference>
<evidence type="ECO:0000256" key="4">
    <source>
        <dbReference type="ARBA" id="ARBA00022741"/>
    </source>
</evidence>
<dbReference type="GO" id="GO:0005524">
    <property type="term" value="F:ATP binding"/>
    <property type="evidence" value="ECO:0007669"/>
    <property type="project" value="UniProtKB-KW"/>
</dbReference>
<name>A0AAD7U693_9STRA</name>
<dbReference type="GO" id="GO:0016020">
    <property type="term" value="C:membrane"/>
    <property type="evidence" value="ECO:0007669"/>
    <property type="project" value="UniProtKB-SubCell"/>
</dbReference>
<dbReference type="SMART" id="SM00382">
    <property type="entry name" value="AAA"/>
    <property type="match status" value="1"/>
</dbReference>
<dbReference type="Pfam" id="PF00005">
    <property type="entry name" value="ABC_tran"/>
    <property type="match status" value="1"/>
</dbReference>
<evidence type="ECO:0000313" key="11">
    <source>
        <dbReference type="Proteomes" id="UP001230188"/>
    </source>
</evidence>
<keyword evidence="2" id="KW-0813">Transport</keyword>
<evidence type="ECO:0000313" key="10">
    <source>
        <dbReference type="EMBL" id="KAJ8599057.1"/>
    </source>
</evidence>
<dbReference type="InterPro" id="IPR027417">
    <property type="entry name" value="P-loop_NTPase"/>
</dbReference>